<dbReference type="Proteomes" id="UP000032229">
    <property type="component" value="Chromosome"/>
</dbReference>
<dbReference type="AlphaFoldDB" id="A0A0C5WH35"/>
<organism evidence="5 6">
    <name type="scientific">Siansivirga zeaxanthinifaciens CC-SAMT-1</name>
    <dbReference type="NCBI Taxonomy" id="1454006"/>
    <lineage>
        <taxon>Bacteria</taxon>
        <taxon>Pseudomonadati</taxon>
        <taxon>Bacteroidota</taxon>
        <taxon>Flavobacteriia</taxon>
        <taxon>Flavobacteriales</taxon>
        <taxon>Flavobacteriaceae</taxon>
        <taxon>Siansivirga</taxon>
    </lineage>
</organism>
<evidence type="ECO:0000256" key="1">
    <source>
        <dbReference type="ARBA" id="ARBA00022801"/>
    </source>
</evidence>
<dbReference type="KEGG" id="sze:AW14_13170"/>
<dbReference type="InterPro" id="IPR010905">
    <property type="entry name" value="Glyco_hydro_88"/>
</dbReference>
<feature type="binding site" evidence="4">
    <location>
        <position position="115"/>
    </location>
    <ligand>
        <name>substrate</name>
    </ligand>
</feature>
<dbReference type="InterPro" id="IPR012341">
    <property type="entry name" value="6hp_glycosidase-like_sf"/>
</dbReference>
<dbReference type="InterPro" id="IPR052369">
    <property type="entry name" value="UG_Glycosaminoglycan_Hydrolase"/>
</dbReference>
<evidence type="ECO:0000313" key="5">
    <source>
        <dbReference type="EMBL" id="AJR04464.1"/>
    </source>
</evidence>
<sequence length="391" mass="44899">MNKFKITCLVLSFTMLLNSCKSDNKVENEGVIQALLQERYVKLLEYPLDSLSFPRSMTPSTGFINKVPSKDWTSGFFPGNLWQLYQLTGNDAYKEKAASWTTYIEKEKYNNKTHDMGFKVFCSFGKGLEVEDNQKYKDIIVESAKTLSTRFNKIVGSIRSWDFNKDIWEFPVIIDNMLNLELLFEATKISGDSTYHKIAVQHANTTLKNHFRKDNSTFHVVVYDTLTGKVKDKVTHQGFNNESSWARGQGWAIYGYTMAYRYTKDNAYLTQAEATANFFINNINMPDDGIPYWDFNDPSIPNAPRDVSAAAVVASALLELYTITKNETYLNYSKKVINTLNSREYILNPEVSGPFILDHSTGNWPKNDEIDEPIVYGDYYYLEALLRMKSL</sequence>
<gene>
    <name evidence="5" type="ORF">AW14_13170</name>
</gene>
<dbReference type="Pfam" id="PF07470">
    <property type="entry name" value="Glyco_hydro_88"/>
    <property type="match status" value="1"/>
</dbReference>
<dbReference type="EMBL" id="CP007202">
    <property type="protein sequence ID" value="AJR04464.1"/>
    <property type="molecule type" value="Genomic_DNA"/>
</dbReference>
<dbReference type="Gene3D" id="1.50.10.10">
    <property type="match status" value="1"/>
</dbReference>
<feature type="binding site" evidence="4">
    <location>
        <position position="251"/>
    </location>
    <ligand>
        <name>substrate</name>
    </ligand>
</feature>
<evidence type="ECO:0000256" key="2">
    <source>
        <dbReference type="ARBA" id="ARBA00038358"/>
    </source>
</evidence>
<keyword evidence="1 5" id="KW-0378">Hydrolase</keyword>
<feature type="active site" description="Proton donor" evidence="3">
    <location>
        <position position="175"/>
    </location>
</feature>
<proteinExistence type="inferred from homology"/>
<dbReference type="SUPFAM" id="SSF48208">
    <property type="entry name" value="Six-hairpin glycosidases"/>
    <property type="match status" value="1"/>
</dbReference>
<feature type="binding site" evidence="4">
    <location>
        <position position="235"/>
    </location>
    <ligand>
        <name>substrate</name>
    </ligand>
</feature>
<name>A0A0C5WH35_9FLAO</name>
<comment type="similarity">
    <text evidence="2">Belongs to the glycosyl hydrolase 88 family.</text>
</comment>
<accession>A0A0C5WH35</accession>
<evidence type="ECO:0000256" key="4">
    <source>
        <dbReference type="PIRSR" id="PIRSR610905-2"/>
    </source>
</evidence>
<dbReference type="GO" id="GO:0000272">
    <property type="term" value="P:polysaccharide catabolic process"/>
    <property type="evidence" value="ECO:0007669"/>
    <property type="project" value="TreeGrafter"/>
</dbReference>
<feature type="active site" description="Nucleophile" evidence="3">
    <location>
        <position position="115"/>
    </location>
</feature>
<dbReference type="InterPro" id="IPR008928">
    <property type="entry name" value="6-hairpin_glycosidase_sf"/>
</dbReference>
<dbReference type="HOGENOM" id="CLU_027158_0_0_10"/>
<dbReference type="PATRIC" id="fig|1454006.5.peg.2610"/>
<evidence type="ECO:0000256" key="3">
    <source>
        <dbReference type="PIRSR" id="PIRSR610905-1"/>
    </source>
</evidence>
<reference evidence="5 6" key="1">
    <citation type="submission" date="2014-02" db="EMBL/GenBank/DDBJ databases">
        <authorList>
            <person name="Young C.-C."/>
            <person name="Hameed A."/>
            <person name="Huang H.-C."/>
            <person name="Shahina M."/>
        </authorList>
    </citation>
    <scope>NUCLEOTIDE SEQUENCE [LARGE SCALE GENOMIC DNA]</scope>
    <source>
        <strain evidence="5 6">CC-SAMT-1</strain>
    </source>
</reference>
<feature type="binding site" evidence="4">
    <location>
        <position position="247"/>
    </location>
    <ligand>
        <name>substrate</name>
    </ligand>
</feature>
<evidence type="ECO:0000313" key="6">
    <source>
        <dbReference type="Proteomes" id="UP000032229"/>
    </source>
</evidence>
<dbReference type="PANTHER" id="PTHR36845:SF1">
    <property type="entry name" value="HYDROLASE, PUTATIVE (AFU_ORTHOLOGUE AFUA_7G05090)-RELATED"/>
    <property type="match status" value="1"/>
</dbReference>
<protein>
    <submittedName>
        <fullName evidence="5">Glucuronyl hydrolase</fullName>
    </submittedName>
</protein>
<dbReference type="GO" id="GO:0052757">
    <property type="term" value="F:chondroitin hydrolase activity"/>
    <property type="evidence" value="ECO:0007669"/>
    <property type="project" value="TreeGrafter"/>
</dbReference>
<keyword evidence="6" id="KW-1185">Reference proteome</keyword>
<dbReference type="PANTHER" id="PTHR36845">
    <property type="entry name" value="HYDROLASE, PUTATIVE (AFU_ORTHOLOGUE AFUA_7G05090)-RELATED"/>
    <property type="match status" value="1"/>
</dbReference>
<dbReference type="STRING" id="1454006.AW14_13170"/>
<dbReference type="RefSeq" id="WP_044639169.1">
    <property type="nucleotide sequence ID" value="NZ_CP007202.1"/>
</dbReference>
<feature type="binding site" evidence="4">
    <location>
        <position position="175"/>
    </location>
    <ligand>
        <name>substrate</name>
    </ligand>
</feature>
<dbReference type="OrthoDB" id="428577at2"/>